<dbReference type="GO" id="GO:0009253">
    <property type="term" value="P:peptidoglycan catabolic process"/>
    <property type="evidence" value="ECO:0007669"/>
    <property type="project" value="InterPro"/>
</dbReference>
<dbReference type="InterPro" id="IPR036505">
    <property type="entry name" value="Amidase/PGRP_sf"/>
</dbReference>
<dbReference type="GO" id="GO:0008745">
    <property type="term" value="F:N-acetylmuramoyl-L-alanine amidase activity"/>
    <property type="evidence" value="ECO:0007669"/>
    <property type="project" value="InterPro"/>
</dbReference>
<keyword evidence="4" id="KW-1133">Transmembrane helix</keyword>
<sequence>MPSSRVPLRDPCPFCLIRIQNSTENIINENSPLIQRRPIRETVDSKWGTLLFGLLIFILFFGCTIGFYLIGVETGEIEPHDVLLYSSRYNWKAENAQSNIDLALPCRNLLLLYTNSSPCFEYNDCEKEIKNLQKQHMQSNHSDILYNFIIAGDDRIFEGRGWKYASDVPGYNDNGTFSVALLGFPGDHDPTDAELDQLILLINLLIANHKLIHCFEVITKPEEEEFFSTVINQIQRTFIETRCS</sequence>
<dbReference type="SMART" id="SM00701">
    <property type="entry name" value="PGRP"/>
    <property type="match status" value="1"/>
</dbReference>
<evidence type="ECO:0000313" key="7">
    <source>
        <dbReference type="Proteomes" id="UP001431783"/>
    </source>
</evidence>
<feature type="domain" description="Peptidoglycan recognition protein family" evidence="5">
    <location>
        <begin position="83"/>
        <end position="224"/>
    </location>
</feature>
<evidence type="ECO:0000313" key="6">
    <source>
        <dbReference type="EMBL" id="KAK9880857.1"/>
    </source>
</evidence>
<dbReference type="EMBL" id="JARQZJ010000066">
    <property type="protein sequence ID" value="KAK9880857.1"/>
    <property type="molecule type" value="Genomic_DNA"/>
</dbReference>
<evidence type="ECO:0000256" key="1">
    <source>
        <dbReference type="ARBA" id="ARBA00007553"/>
    </source>
</evidence>
<reference evidence="6 7" key="1">
    <citation type="submission" date="2023-03" db="EMBL/GenBank/DDBJ databases">
        <title>Genome insight into feeding habits of ladybird beetles.</title>
        <authorList>
            <person name="Li H.-S."/>
            <person name="Huang Y.-H."/>
            <person name="Pang H."/>
        </authorList>
    </citation>
    <scope>NUCLEOTIDE SEQUENCE [LARGE SCALE GENOMIC DNA]</scope>
    <source>
        <strain evidence="6">SYSU_2023b</strain>
        <tissue evidence="6">Whole body</tissue>
    </source>
</reference>
<dbReference type="GO" id="GO:0008270">
    <property type="term" value="F:zinc ion binding"/>
    <property type="evidence" value="ECO:0007669"/>
    <property type="project" value="InterPro"/>
</dbReference>
<evidence type="ECO:0000256" key="2">
    <source>
        <dbReference type="ARBA" id="ARBA00022588"/>
    </source>
</evidence>
<dbReference type="Pfam" id="PF01510">
    <property type="entry name" value="Amidase_2"/>
    <property type="match status" value="1"/>
</dbReference>
<dbReference type="SUPFAM" id="SSF55846">
    <property type="entry name" value="N-acetylmuramoyl-L-alanine amidase-like"/>
    <property type="match status" value="1"/>
</dbReference>
<comment type="similarity">
    <text evidence="1">Belongs to the N-acetylmuramoyl-L-alanine amidase 2 family.</text>
</comment>
<protein>
    <recommendedName>
        <fullName evidence="5">Peptidoglycan recognition protein family domain-containing protein</fullName>
    </recommendedName>
</protein>
<keyword evidence="2" id="KW-0399">Innate immunity</keyword>
<dbReference type="Gene3D" id="3.40.80.10">
    <property type="entry name" value="Peptidoglycan recognition protein-like"/>
    <property type="match status" value="1"/>
</dbReference>
<keyword evidence="4" id="KW-0472">Membrane</keyword>
<comment type="caution">
    <text evidence="6">The sequence shown here is derived from an EMBL/GenBank/DDBJ whole genome shotgun (WGS) entry which is preliminary data.</text>
</comment>
<feature type="transmembrane region" description="Helical" evidence="4">
    <location>
        <begin position="47"/>
        <end position="70"/>
    </location>
</feature>
<accession>A0AAW1UAV5</accession>
<dbReference type="GO" id="GO:0045087">
    <property type="term" value="P:innate immune response"/>
    <property type="evidence" value="ECO:0007669"/>
    <property type="project" value="UniProtKB-KW"/>
</dbReference>
<dbReference type="CDD" id="cd06583">
    <property type="entry name" value="PGRP"/>
    <property type="match status" value="1"/>
</dbReference>
<dbReference type="InterPro" id="IPR006619">
    <property type="entry name" value="PGRP_domain_met/bac"/>
</dbReference>
<dbReference type="PANTHER" id="PTHR11022">
    <property type="entry name" value="PEPTIDOGLYCAN RECOGNITION PROTEIN"/>
    <property type="match status" value="1"/>
</dbReference>
<evidence type="ECO:0000259" key="5">
    <source>
        <dbReference type="SMART" id="SM00701"/>
    </source>
</evidence>
<keyword evidence="7" id="KW-1185">Reference proteome</keyword>
<dbReference type="Proteomes" id="UP001431783">
    <property type="component" value="Unassembled WGS sequence"/>
</dbReference>
<organism evidence="6 7">
    <name type="scientific">Henosepilachna vigintioctopunctata</name>
    <dbReference type="NCBI Taxonomy" id="420089"/>
    <lineage>
        <taxon>Eukaryota</taxon>
        <taxon>Metazoa</taxon>
        <taxon>Ecdysozoa</taxon>
        <taxon>Arthropoda</taxon>
        <taxon>Hexapoda</taxon>
        <taxon>Insecta</taxon>
        <taxon>Pterygota</taxon>
        <taxon>Neoptera</taxon>
        <taxon>Endopterygota</taxon>
        <taxon>Coleoptera</taxon>
        <taxon>Polyphaga</taxon>
        <taxon>Cucujiformia</taxon>
        <taxon>Coccinelloidea</taxon>
        <taxon>Coccinellidae</taxon>
        <taxon>Epilachninae</taxon>
        <taxon>Epilachnini</taxon>
        <taxon>Henosepilachna</taxon>
    </lineage>
</organism>
<dbReference type="InterPro" id="IPR002502">
    <property type="entry name" value="Amidase_domain"/>
</dbReference>
<dbReference type="PANTHER" id="PTHR11022:SF74">
    <property type="entry name" value="PEPTIDOGLYCAN-RECOGNITION PROTEIN SA"/>
    <property type="match status" value="1"/>
</dbReference>
<proteinExistence type="inferred from homology"/>
<gene>
    <name evidence="6" type="ORF">WA026_013182</name>
</gene>
<keyword evidence="4" id="KW-0812">Transmembrane</keyword>
<evidence type="ECO:0000256" key="3">
    <source>
        <dbReference type="ARBA" id="ARBA00022859"/>
    </source>
</evidence>
<evidence type="ECO:0000256" key="4">
    <source>
        <dbReference type="SAM" id="Phobius"/>
    </source>
</evidence>
<dbReference type="InterPro" id="IPR015510">
    <property type="entry name" value="PGRP"/>
</dbReference>
<keyword evidence="3" id="KW-0391">Immunity</keyword>
<name>A0AAW1UAV5_9CUCU</name>
<dbReference type="AlphaFoldDB" id="A0AAW1UAV5"/>